<proteinExistence type="predicted"/>
<dbReference type="GO" id="GO:0016887">
    <property type="term" value="F:ATP hydrolysis activity"/>
    <property type="evidence" value="ECO:0007669"/>
    <property type="project" value="InterPro"/>
</dbReference>
<dbReference type="EMBL" id="DRTB01000079">
    <property type="protein sequence ID" value="HHE04650.1"/>
    <property type="molecule type" value="Genomic_DNA"/>
</dbReference>
<dbReference type="PANTHER" id="PTHR24220:SF86">
    <property type="entry name" value="ABC TRANSPORTER ABCH.1"/>
    <property type="match status" value="1"/>
</dbReference>
<sequence length="123" mass="13715">MSDLIKLKSVKKKYLLGTTEVNALRGVDLIIKRGEFTSIMGPSGSGKSTLMHIMGCLDTPTEGIYYLDGEKVSDFDDDALAEIRKKKIGFVFQNFYLLPRATILYNVSLPMIYAGVSLSERKK</sequence>
<evidence type="ECO:0000259" key="1">
    <source>
        <dbReference type="Pfam" id="PF00005"/>
    </source>
</evidence>
<dbReference type="PANTHER" id="PTHR24220">
    <property type="entry name" value="IMPORT ATP-BINDING PROTEIN"/>
    <property type="match status" value="1"/>
</dbReference>
<protein>
    <submittedName>
        <fullName evidence="2">ABC transporter ATP-binding protein</fullName>
    </submittedName>
</protein>
<reference evidence="2" key="1">
    <citation type="journal article" date="2020" name="mSystems">
        <title>Genome- and Community-Level Interaction Insights into Carbon Utilization and Element Cycling Functions of Hydrothermarchaeota in Hydrothermal Sediment.</title>
        <authorList>
            <person name="Zhou Z."/>
            <person name="Liu Y."/>
            <person name="Xu W."/>
            <person name="Pan J."/>
            <person name="Luo Z.H."/>
            <person name="Li M."/>
        </authorList>
    </citation>
    <scope>NUCLEOTIDE SEQUENCE [LARGE SCALE GENOMIC DNA]</scope>
    <source>
        <strain evidence="2">HyVt-74</strain>
    </source>
</reference>
<evidence type="ECO:0000313" key="2">
    <source>
        <dbReference type="EMBL" id="HHE04650.1"/>
    </source>
</evidence>
<dbReference type="SUPFAM" id="SSF52540">
    <property type="entry name" value="P-loop containing nucleoside triphosphate hydrolases"/>
    <property type="match status" value="1"/>
</dbReference>
<name>A0A7C5HBE5_UNCW3</name>
<dbReference type="Pfam" id="PF00005">
    <property type="entry name" value="ABC_tran"/>
    <property type="match status" value="1"/>
</dbReference>
<comment type="caution">
    <text evidence="2">The sequence shown here is derived from an EMBL/GenBank/DDBJ whole genome shotgun (WGS) entry which is preliminary data.</text>
</comment>
<keyword evidence="2" id="KW-0547">Nucleotide-binding</keyword>
<keyword evidence="2" id="KW-0067">ATP-binding</keyword>
<dbReference type="GO" id="GO:0005524">
    <property type="term" value="F:ATP binding"/>
    <property type="evidence" value="ECO:0007669"/>
    <property type="project" value="UniProtKB-KW"/>
</dbReference>
<dbReference type="InterPro" id="IPR015854">
    <property type="entry name" value="ABC_transpr_LolD-like"/>
</dbReference>
<dbReference type="Proteomes" id="UP000886110">
    <property type="component" value="Unassembled WGS sequence"/>
</dbReference>
<gene>
    <name evidence="2" type="ORF">ENL19_01150</name>
</gene>
<dbReference type="GO" id="GO:0005886">
    <property type="term" value="C:plasma membrane"/>
    <property type="evidence" value="ECO:0007669"/>
    <property type="project" value="TreeGrafter"/>
</dbReference>
<dbReference type="Gene3D" id="3.40.50.300">
    <property type="entry name" value="P-loop containing nucleotide triphosphate hydrolases"/>
    <property type="match status" value="1"/>
</dbReference>
<accession>A0A7C5HBE5</accession>
<dbReference type="GO" id="GO:0022857">
    <property type="term" value="F:transmembrane transporter activity"/>
    <property type="evidence" value="ECO:0007669"/>
    <property type="project" value="TreeGrafter"/>
</dbReference>
<feature type="non-terminal residue" evidence="2">
    <location>
        <position position="123"/>
    </location>
</feature>
<dbReference type="AlphaFoldDB" id="A0A7C5HBE5"/>
<feature type="domain" description="ABC transporter" evidence="1">
    <location>
        <begin position="24"/>
        <end position="106"/>
    </location>
</feature>
<dbReference type="InterPro" id="IPR027417">
    <property type="entry name" value="P-loop_NTPase"/>
</dbReference>
<dbReference type="InterPro" id="IPR003439">
    <property type="entry name" value="ABC_transporter-like_ATP-bd"/>
</dbReference>
<organism evidence="2">
    <name type="scientific">candidate division WOR-3 bacterium</name>
    <dbReference type="NCBI Taxonomy" id="2052148"/>
    <lineage>
        <taxon>Bacteria</taxon>
        <taxon>Bacteria division WOR-3</taxon>
    </lineage>
</organism>